<dbReference type="GO" id="GO:0036431">
    <property type="term" value="F:dCMP kinase activity"/>
    <property type="evidence" value="ECO:0007669"/>
    <property type="project" value="InterPro"/>
</dbReference>
<evidence type="ECO:0000313" key="11">
    <source>
        <dbReference type="EMBL" id="RYB05976.1"/>
    </source>
</evidence>
<comment type="caution">
    <text evidence="11">The sequence shown here is derived from an EMBL/GenBank/DDBJ whole genome shotgun (WGS) entry which is preliminary data.</text>
</comment>
<dbReference type="GO" id="GO:0005737">
    <property type="term" value="C:cytoplasm"/>
    <property type="evidence" value="ECO:0007669"/>
    <property type="project" value="UniProtKB-SubCell"/>
</dbReference>
<reference evidence="11 12" key="1">
    <citation type="submission" date="2018-09" db="EMBL/GenBank/DDBJ databases">
        <authorList>
            <person name="Grouzdev D.S."/>
            <person name="Krutkina M.S."/>
        </authorList>
    </citation>
    <scope>NUCLEOTIDE SEQUENCE [LARGE SCALE GENOMIC DNA]</scope>
    <source>
        <strain evidence="11 12">RmlP001</strain>
    </source>
</reference>
<dbReference type="EC" id="2.7.4.25" evidence="8"/>
<evidence type="ECO:0000256" key="7">
    <source>
        <dbReference type="ARBA" id="ARBA00048478"/>
    </source>
</evidence>
<dbReference type="Gene3D" id="3.40.50.300">
    <property type="entry name" value="P-loop containing nucleotide triphosphate hydrolases"/>
    <property type="match status" value="1"/>
</dbReference>
<feature type="binding site" evidence="8">
    <location>
        <begin position="53"/>
        <end position="61"/>
    </location>
    <ligand>
        <name>ATP</name>
        <dbReference type="ChEBI" id="CHEBI:30616"/>
    </ligand>
</feature>
<dbReference type="Proteomes" id="UP000289411">
    <property type="component" value="Unassembled WGS sequence"/>
</dbReference>
<dbReference type="OrthoDB" id="9807434at2"/>
<evidence type="ECO:0000256" key="6">
    <source>
        <dbReference type="ARBA" id="ARBA00047615"/>
    </source>
</evidence>
<dbReference type="Pfam" id="PF02224">
    <property type="entry name" value="Cytidylate_kin"/>
    <property type="match status" value="1"/>
</dbReference>
<dbReference type="InterPro" id="IPR027417">
    <property type="entry name" value="P-loop_NTPase"/>
</dbReference>
<feature type="compositionally biased region" description="Pro residues" evidence="9">
    <location>
        <begin position="31"/>
        <end position="43"/>
    </location>
</feature>
<keyword evidence="5 8" id="KW-0067">ATP-binding</keyword>
<evidence type="ECO:0000256" key="3">
    <source>
        <dbReference type="ARBA" id="ARBA00022741"/>
    </source>
</evidence>
<dbReference type="InterPro" id="IPR003136">
    <property type="entry name" value="Cytidylate_kin"/>
</dbReference>
<reference evidence="11 12" key="2">
    <citation type="submission" date="2019-02" db="EMBL/GenBank/DDBJ databases">
        <title>'Lichenibacterium ramalinii' gen. nov. sp. nov., 'Lichenibacterium minor' gen. nov. sp. nov.</title>
        <authorList>
            <person name="Pankratov T."/>
        </authorList>
    </citation>
    <scope>NUCLEOTIDE SEQUENCE [LARGE SCALE GENOMIC DNA]</scope>
    <source>
        <strain evidence="11 12">RmlP001</strain>
    </source>
</reference>
<accession>A0A4Q2RIE5</accession>
<dbReference type="HAMAP" id="MF_00238">
    <property type="entry name" value="Cytidyl_kinase_type1"/>
    <property type="match status" value="1"/>
</dbReference>
<dbReference type="CDD" id="cd02020">
    <property type="entry name" value="CMPK"/>
    <property type="match status" value="1"/>
</dbReference>
<gene>
    <name evidence="8" type="primary">cmk</name>
    <name evidence="11" type="ORF">D3272_07205</name>
</gene>
<evidence type="ECO:0000256" key="1">
    <source>
        <dbReference type="ARBA" id="ARBA00009427"/>
    </source>
</evidence>
<feature type="domain" description="Cytidylate kinase" evidence="10">
    <location>
        <begin position="49"/>
        <end position="242"/>
    </location>
</feature>
<evidence type="ECO:0000256" key="4">
    <source>
        <dbReference type="ARBA" id="ARBA00022777"/>
    </source>
</evidence>
<keyword evidence="12" id="KW-1185">Reference proteome</keyword>
<comment type="catalytic activity">
    <reaction evidence="6 8">
        <text>dCMP + ATP = dCDP + ADP</text>
        <dbReference type="Rhea" id="RHEA:25094"/>
        <dbReference type="ChEBI" id="CHEBI:30616"/>
        <dbReference type="ChEBI" id="CHEBI:57566"/>
        <dbReference type="ChEBI" id="CHEBI:58593"/>
        <dbReference type="ChEBI" id="CHEBI:456216"/>
        <dbReference type="EC" id="2.7.4.25"/>
    </reaction>
</comment>
<name>A0A4Q2RIE5_9HYPH</name>
<feature type="region of interest" description="Disordered" evidence="9">
    <location>
        <begin position="1"/>
        <end position="47"/>
    </location>
</feature>
<proteinExistence type="inferred from homology"/>
<dbReference type="SUPFAM" id="SSF52540">
    <property type="entry name" value="P-loop containing nucleoside triphosphate hydrolases"/>
    <property type="match status" value="1"/>
</dbReference>
<protein>
    <recommendedName>
        <fullName evidence="8">Cytidylate kinase</fullName>
        <shortName evidence="8">CK</shortName>
        <ecNumber evidence="8">2.7.4.25</ecNumber>
    </recommendedName>
    <alternativeName>
        <fullName evidence="8">Cytidine monophosphate kinase</fullName>
        <shortName evidence="8">CMP kinase</shortName>
    </alternativeName>
</protein>
<dbReference type="NCBIfam" id="TIGR00017">
    <property type="entry name" value="cmk"/>
    <property type="match status" value="1"/>
</dbReference>
<keyword evidence="4 8" id="KW-0418">Kinase</keyword>
<dbReference type="InterPro" id="IPR011994">
    <property type="entry name" value="Cytidylate_kinase_dom"/>
</dbReference>
<dbReference type="GO" id="GO:0036430">
    <property type="term" value="F:CMP kinase activity"/>
    <property type="evidence" value="ECO:0007669"/>
    <property type="project" value="RHEA"/>
</dbReference>
<organism evidence="11 12">
    <name type="scientific">Lichenibacterium ramalinae</name>
    <dbReference type="NCBI Taxonomy" id="2316527"/>
    <lineage>
        <taxon>Bacteria</taxon>
        <taxon>Pseudomonadati</taxon>
        <taxon>Pseudomonadota</taxon>
        <taxon>Alphaproteobacteria</taxon>
        <taxon>Hyphomicrobiales</taxon>
        <taxon>Lichenihabitantaceae</taxon>
        <taxon>Lichenibacterium</taxon>
    </lineage>
</organism>
<comment type="subcellular location">
    <subcellularLocation>
        <location evidence="8">Cytoplasm</location>
    </subcellularLocation>
</comment>
<evidence type="ECO:0000256" key="5">
    <source>
        <dbReference type="ARBA" id="ARBA00022840"/>
    </source>
</evidence>
<keyword evidence="2 8" id="KW-0808">Transferase</keyword>
<evidence type="ECO:0000256" key="8">
    <source>
        <dbReference type="HAMAP-Rule" id="MF_00238"/>
    </source>
</evidence>
<sequence>MTAPAEHGTSAPSRPPGPEPRLAHAAAPPGRRSPPPRPRPPGGAPRVIIAIDGPAASGKGTLAKKLAAHFGLPHLDTGLLYRATARALLDTGERLDHVEAAVAAARGLALTDFDEARLRGRAMGEAASVVAAIPAVRTTLAKAQRGFALRPEGAVLDGRDIGTVICPEADVKIFVTASPQTRAQRRALELVGRGEPADYAAILEDIRIRDERDSNRAVAPLRAAPDAHPLDTTALDADATFAAALRFVPTA</sequence>
<keyword evidence="3 8" id="KW-0547">Nucleotide-binding</keyword>
<dbReference type="GO" id="GO:0006220">
    <property type="term" value="P:pyrimidine nucleotide metabolic process"/>
    <property type="evidence" value="ECO:0007669"/>
    <property type="project" value="UniProtKB-UniRule"/>
</dbReference>
<evidence type="ECO:0000313" key="12">
    <source>
        <dbReference type="Proteomes" id="UP000289411"/>
    </source>
</evidence>
<comment type="catalytic activity">
    <reaction evidence="7 8">
        <text>CMP + ATP = CDP + ADP</text>
        <dbReference type="Rhea" id="RHEA:11600"/>
        <dbReference type="ChEBI" id="CHEBI:30616"/>
        <dbReference type="ChEBI" id="CHEBI:58069"/>
        <dbReference type="ChEBI" id="CHEBI:60377"/>
        <dbReference type="ChEBI" id="CHEBI:456216"/>
        <dbReference type="EC" id="2.7.4.25"/>
    </reaction>
</comment>
<dbReference type="AlphaFoldDB" id="A0A4Q2RIE5"/>
<evidence type="ECO:0000259" key="10">
    <source>
        <dbReference type="Pfam" id="PF02224"/>
    </source>
</evidence>
<evidence type="ECO:0000256" key="2">
    <source>
        <dbReference type="ARBA" id="ARBA00022679"/>
    </source>
</evidence>
<keyword evidence="8" id="KW-0963">Cytoplasm</keyword>
<dbReference type="GO" id="GO:0005524">
    <property type="term" value="F:ATP binding"/>
    <property type="evidence" value="ECO:0007669"/>
    <property type="project" value="UniProtKB-UniRule"/>
</dbReference>
<dbReference type="EMBL" id="QYBC01000005">
    <property type="protein sequence ID" value="RYB05976.1"/>
    <property type="molecule type" value="Genomic_DNA"/>
</dbReference>
<evidence type="ECO:0000256" key="9">
    <source>
        <dbReference type="SAM" id="MobiDB-lite"/>
    </source>
</evidence>
<comment type="similarity">
    <text evidence="1 8">Belongs to the cytidylate kinase family. Type 1 subfamily.</text>
</comment>